<name>A0A212ABZ3_9RHOB</name>
<accession>A0A212ABZ3</accession>
<dbReference type="AlphaFoldDB" id="A0A212ABZ3"/>
<reference evidence="2 3" key="1">
    <citation type="submission" date="2016-12" db="EMBL/GenBank/DDBJ databases">
        <title>Comparison of Traditional DNA-DNA Hybridization with In Silico Genomic Analysis.</title>
        <authorList>
            <person name="Nicholson A.C."/>
            <person name="Humrighouse B.W."/>
            <person name="Graziano J."/>
            <person name="Lasker B."/>
            <person name="Whitney A.M."/>
            <person name="Mcquiston J.R."/>
        </authorList>
    </citation>
    <scope>NUCLEOTIDE SEQUENCE [LARGE SCALE GENOMIC DNA]</scope>
    <source>
        <strain evidence="2 3">H2240</strain>
    </source>
</reference>
<feature type="region of interest" description="Disordered" evidence="1">
    <location>
        <begin position="48"/>
        <end position="69"/>
    </location>
</feature>
<comment type="caution">
    <text evidence="2">The sequence shown here is derived from an EMBL/GenBank/DDBJ whole genome shotgun (WGS) entry which is preliminary data.</text>
</comment>
<sequence length="69" mass="7653">MDPNIIIAELDAYCAAAGLKPTTVCQNALGDARLYDRLKRRSEKLRESADRLRRYMQANPAAGKTEAAE</sequence>
<dbReference type="OrthoDB" id="7874026at2"/>
<organism evidence="2 3">
    <name type="scientific">Haematobacter genomosp. 1</name>
    <dbReference type="NCBI Taxonomy" id="366618"/>
    <lineage>
        <taxon>Bacteria</taxon>
        <taxon>Pseudomonadati</taxon>
        <taxon>Pseudomonadota</taxon>
        <taxon>Alphaproteobacteria</taxon>
        <taxon>Rhodobacterales</taxon>
        <taxon>Paracoccaceae</taxon>
        <taxon>Haematobacter</taxon>
    </lineage>
</organism>
<proteinExistence type="predicted"/>
<dbReference type="Proteomes" id="UP000196878">
    <property type="component" value="Unassembled WGS sequence"/>
</dbReference>
<protein>
    <submittedName>
        <fullName evidence="2">Uncharacterized protein</fullName>
    </submittedName>
</protein>
<evidence type="ECO:0000313" key="2">
    <source>
        <dbReference type="EMBL" id="OWJ78402.1"/>
    </source>
</evidence>
<evidence type="ECO:0000256" key="1">
    <source>
        <dbReference type="SAM" id="MobiDB-lite"/>
    </source>
</evidence>
<evidence type="ECO:0000313" key="3">
    <source>
        <dbReference type="Proteomes" id="UP000196878"/>
    </source>
</evidence>
<dbReference type="EMBL" id="NIPW01000011">
    <property type="protein sequence ID" value="OWJ78402.1"/>
    <property type="molecule type" value="Genomic_DNA"/>
</dbReference>
<keyword evidence="3" id="KW-1185">Reference proteome</keyword>
<gene>
    <name evidence="2" type="ORF">CDV49_08165</name>
</gene>